<dbReference type="PANTHER" id="PTHR35176">
    <property type="entry name" value="HEME OXYGENASE HI_0854-RELATED"/>
    <property type="match status" value="1"/>
</dbReference>
<sequence length="162" mass="18104">MNDEQPATVCASLIDGMQSLQLSTVGVDGIPHCSYTPYLHRAPGSFYIFVSQLAAHTRHLLANRTVAIMIIADEQSTSQIFARTRVHYLCEAMPIPPDRPEYESVLDDYQERHGKMAGLLRQLPDFVLFQLHTKSGQFVMGFGKAYTLTGDNLSVFEHSRTG</sequence>
<dbReference type="EMBL" id="CP116967">
    <property type="protein sequence ID" value="WNM58050.1"/>
    <property type="molecule type" value="Genomic_DNA"/>
</dbReference>
<name>A0AA96JSG8_9BACT</name>
<dbReference type="GO" id="GO:0016627">
    <property type="term" value="F:oxidoreductase activity, acting on the CH-CH group of donors"/>
    <property type="evidence" value="ECO:0007669"/>
    <property type="project" value="TreeGrafter"/>
</dbReference>
<dbReference type="KEGG" id="nall:PP769_19090"/>
<dbReference type="PANTHER" id="PTHR35176:SF6">
    <property type="entry name" value="HEME OXYGENASE HI_0854-RELATED"/>
    <property type="match status" value="1"/>
</dbReference>
<protein>
    <submittedName>
        <fullName evidence="3">Pyridoxamine 5'-phosphate oxidase family protein</fullName>
    </submittedName>
</protein>
<dbReference type="GO" id="GO:0005829">
    <property type="term" value="C:cytosol"/>
    <property type="evidence" value="ECO:0007669"/>
    <property type="project" value="TreeGrafter"/>
</dbReference>
<dbReference type="AlphaFoldDB" id="A0AA96JSG8"/>
<dbReference type="PIRSF" id="PIRSF004633">
    <property type="entry name" value="UCP_PLP_oxd"/>
    <property type="match status" value="1"/>
</dbReference>
<dbReference type="Gene3D" id="2.30.110.10">
    <property type="entry name" value="Electron Transport, Fmn-binding Protein, Chain A"/>
    <property type="match status" value="1"/>
</dbReference>
<dbReference type="SUPFAM" id="SSF50475">
    <property type="entry name" value="FMN-binding split barrel"/>
    <property type="match status" value="1"/>
</dbReference>
<accession>A0AA96JSG8</accession>
<proteinExistence type="predicted"/>
<gene>
    <name evidence="3" type="ORF">PP769_19090</name>
</gene>
<feature type="domain" description="Pyridoxamine 5'-phosphate oxidase N-terminal" evidence="2">
    <location>
        <begin position="13"/>
        <end position="139"/>
    </location>
</feature>
<reference evidence="3 4" key="1">
    <citation type="submission" date="2023-01" db="EMBL/GenBank/DDBJ databases">
        <title>Cultivation and genomic characterization of new, ubiquitous marine nitrite-oxidizing bacteria from the Nitrospirales.</title>
        <authorList>
            <person name="Mueller A.J."/>
            <person name="Daebeler A."/>
            <person name="Herbold C.W."/>
            <person name="Kirkegaard R.H."/>
            <person name="Daims H."/>
        </authorList>
    </citation>
    <scope>NUCLEOTIDE SEQUENCE [LARGE SCALE GENOMIC DNA]</scope>
    <source>
        <strain evidence="3 4">VA</strain>
    </source>
</reference>
<dbReference type="InterPro" id="IPR014419">
    <property type="entry name" value="HutZ"/>
</dbReference>
<evidence type="ECO:0000259" key="2">
    <source>
        <dbReference type="Pfam" id="PF01243"/>
    </source>
</evidence>
<dbReference type="RefSeq" id="WP_312643325.1">
    <property type="nucleotide sequence ID" value="NZ_CP116967.1"/>
</dbReference>
<dbReference type="GO" id="GO:0070967">
    <property type="term" value="F:coenzyme F420 binding"/>
    <property type="evidence" value="ECO:0007669"/>
    <property type="project" value="TreeGrafter"/>
</dbReference>
<keyword evidence="1" id="KW-0560">Oxidoreductase</keyword>
<dbReference type="Proteomes" id="UP001302719">
    <property type="component" value="Chromosome"/>
</dbReference>
<dbReference type="InterPro" id="IPR012349">
    <property type="entry name" value="Split_barrel_FMN-bd"/>
</dbReference>
<keyword evidence="4" id="KW-1185">Reference proteome</keyword>
<evidence type="ECO:0000313" key="3">
    <source>
        <dbReference type="EMBL" id="WNM58050.1"/>
    </source>
</evidence>
<evidence type="ECO:0000313" key="4">
    <source>
        <dbReference type="Proteomes" id="UP001302719"/>
    </source>
</evidence>
<organism evidence="3 4">
    <name type="scientific">Candidatus Nitrospira allomarina</name>
    <dbReference type="NCBI Taxonomy" id="3020900"/>
    <lineage>
        <taxon>Bacteria</taxon>
        <taxon>Pseudomonadati</taxon>
        <taxon>Nitrospirota</taxon>
        <taxon>Nitrospiria</taxon>
        <taxon>Nitrospirales</taxon>
        <taxon>Nitrospiraceae</taxon>
        <taxon>Nitrospira</taxon>
    </lineage>
</organism>
<evidence type="ECO:0000256" key="1">
    <source>
        <dbReference type="ARBA" id="ARBA00023002"/>
    </source>
</evidence>
<dbReference type="InterPro" id="IPR052019">
    <property type="entry name" value="F420H2_bilvrd_red/Heme_oxyg"/>
</dbReference>
<dbReference type="Pfam" id="PF01243">
    <property type="entry name" value="PNPOx_N"/>
    <property type="match status" value="1"/>
</dbReference>
<dbReference type="InterPro" id="IPR011576">
    <property type="entry name" value="Pyridox_Oxase_N"/>
</dbReference>